<sequence>MTDRDADESSAIVDRPAGLIESFNAIGADDDAVSPVIGVILMIAITVILAAVLATFALGMGDRLGEPTPKVSFTTEYDADADTLTITHASGSPIPEDELTIVQPDGTEADWIDHSDVASGATVSAGDQATLDDVDDTDTVRLLWHGPGGEASATLAVWRGPR</sequence>
<organism evidence="3 4">
    <name type="scientific">Halococcoides cellulosivorans</name>
    <dbReference type="NCBI Taxonomy" id="1679096"/>
    <lineage>
        <taxon>Archaea</taxon>
        <taxon>Methanobacteriati</taxon>
        <taxon>Methanobacteriota</taxon>
        <taxon>Stenosarchaea group</taxon>
        <taxon>Halobacteria</taxon>
        <taxon>Halobacteriales</taxon>
        <taxon>Haloarculaceae</taxon>
        <taxon>Halococcoides</taxon>
    </lineage>
</organism>
<dbReference type="Pfam" id="PF07790">
    <property type="entry name" value="Pilin_N"/>
    <property type="match status" value="1"/>
</dbReference>
<feature type="transmembrane region" description="Helical" evidence="1">
    <location>
        <begin position="36"/>
        <end position="60"/>
    </location>
</feature>
<evidence type="ECO:0000259" key="2">
    <source>
        <dbReference type="Pfam" id="PF07790"/>
    </source>
</evidence>
<evidence type="ECO:0000313" key="3">
    <source>
        <dbReference type="EMBL" id="AWB26747.1"/>
    </source>
</evidence>
<reference evidence="3 4" key="1">
    <citation type="submission" date="2018-04" db="EMBL/GenBank/DDBJ databases">
        <title>Halococcoides cellulosivorans gen. nov., sp. nov., an extremely halophilic cellulose-utilizing haloarchaeon from hypersaline lakes.</title>
        <authorList>
            <person name="Sorokin D.Y."/>
            <person name="Toshchakov S.V."/>
            <person name="Samarov N.I."/>
            <person name="Korzhenkov A."/>
            <person name="Kublanov I.V."/>
        </authorList>
    </citation>
    <scope>NUCLEOTIDE SEQUENCE [LARGE SCALE GENOMIC DNA]</scope>
    <source>
        <strain evidence="3 4">HArcel1</strain>
    </source>
</reference>
<gene>
    <name evidence="3" type="ORF">HARCEL1_02965</name>
</gene>
<dbReference type="EMBL" id="CP028858">
    <property type="protein sequence ID" value="AWB26747.1"/>
    <property type="molecule type" value="Genomic_DNA"/>
</dbReference>
<accession>A0A2R4WYX4</accession>
<keyword evidence="1" id="KW-0472">Membrane</keyword>
<dbReference type="GeneID" id="36511434"/>
<dbReference type="RefSeq" id="WP_108381116.1">
    <property type="nucleotide sequence ID" value="NZ_CP028858.1"/>
</dbReference>
<dbReference type="NCBIfam" id="TIGR02537">
    <property type="entry name" value="arch_flag_Nterm"/>
    <property type="match status" value="1"/>
</dbReference>
<keyword evidence="1" id="KW-0812">Transmembrane</keyword>
<dbReference type="KEGG" id="harc:HARCEL1_02965"/>
<dbReference type="InterPro" id="IPR012859">
    <property type="entry name" value="Pilin_N_archaeal"/>
</dbReference>
<evidence type="ECO:0000256" key="1">
    <source>
        <dbReference type="SAM" id="Phobius"/>
    </source>
</evidence>
<dbReference type="PANTHER" id="PTHR38138:SF1">
    <property type="entry name" value="ARCHAEAL TYPE IV PILIN N-TERMINAL DOMAIN-CONTAINING PROTEIN"/>
    <property type="match status" value="1"/>
</dbReference>
<proteinExistence type="predicted"/>
<dbReference type="AlphaFoldDB" id="A0A2R4WYX4"/>
<protein>
    <submittedName>
        <fullName evidence="3">Type IV pilin</fullName>
    </submittedName>
</protein>
<keyword evidence="1" id="KW-1133">Transmembrane helix</keyword>
<dbReference type="PANTHER" id="PTHR38138">
    <property type="entry name" value="VNG6441H"/>
    <property type="match status" value="1"/>
</dbReference>
<name>A0A2R4WYX4_9EURY</name>
<dbReference type="Proteomes" id="UP000244727">
    <property type="component" value="Chromosome"/>
</dbReference>
<evidence type="ECO:0000313" key="4">
    <source>
        <dbReference type="Proteomes" id="UP000244727"/>
    </source>
</evidence>
<dbReference type="InterPro" id="IPR013373">
    <property type="entry name" value="Flagellin/pilin_N_arc"/>
</dbReference>
<feature type="domain" description="Archaeal Type IV pilin N-terminal" evidence="2">
    <location>
        <begin position="31"/>
        <end position="102"/>
    </location>
</feature>
<keyword evidence="4" id="KW-1185">Reference proteome</keyword>